<proteinExistence type="predicted"/>
<evidence type="ECO:0000313" key="3">
    <source>
        <dbReference type="Proteomes" id="UP000290365"/>
    </source>
</evidence>
<dbReference type="RefSeq" id="WP_129893171.1">
    <property type="nucleotide sequence ID" value="NZ_CP035758.1"/>
</dbReference>
<organism evidence="2 3">
    <name type="scientific">Ktedonosporobacter rubrisoli</name>
    <dbReference type="NCBI Taxonomy" id="2509675"/>
    <lineage>
        <taxon>Bacteria</taxon>
        <taxon>Bacillati</taxon>
        <taxon>Chloroflexota</taxon>
        <taxon>Ktedonobacteria</taxon>
        <taxon>Ktedonobacterales</taxon>
        <taxon>Ktedonosporobacteraceae</taxon>
        <taxon>Ktedonosporobacter</taxon>
    </lineage>
</organism>
<sequence length="86" mass="9751">MLHLTNKILIIFSPLATVRQRTQNPARPGLSSSQEKGLLRGRRDLTDWPLSESTGRGGDVAVERIWPQCFLLLAAARRQQNQKWEA</sequence>
<protein>
    <submittedName>
        <fullName evidence="2">Uncharacterized protein</fullName>
    </submittedName>
</protein>
<feature type="compositionally biased region" description="Polar residues" evidence="1">
    <location>
        <begin position="21"/>
        <end position="35"/>
    </location>
</feature>
<reference evidence="2 3" key="1">
    <citation type="submission" date="2019-01" db="EMBL/GenBank/DDBJ databases">
        <title>Ktedonosporobacter rubrisoli SCAWS-G2.</title>
        <authorList>
            <person name="Huang Y."/>
            <person name="Yan B."/>
        </authorList>
    </citation>
    <scope>NUCLEOTIDE SEQUENCE [LARGE SCALE GENOMIC DNA]</scope>
    <source>
        <strain evidence="2 3">SCAWS-G2</strain>
    </source>
</reference>
<evidence type="ECO:0000256" key="1">
    <source>
        <dbReference type="SAM" id="MobiDB-lite"/>
    </source>
</evidence>
<name>A0A4P6K2H3_KTERU</name>
<dbReference type="Proteomes" id="UP000290365">
    <property type="component" value="Chromosome"/>
</dbReference>
<evidence type="ECO:0000313" key="2">
    <source>
        <dbReference type="EMBL" id="QBD82102.1"/>
    </source>
</evidence>
<feature type="region of interest" description="Disordered" evidence="1">
    <location>
        <begin position="21"/>
        <end position="44"/>
    </location>
</feature>
<dbReference type="AlphaFoldDB" id="A0A4P6K2H3"/>
<accession>A0A4P6K2H3</accession>
<dbReference type="EMBL" id="CP035758">
    <property type="protein sequence ID" value="QBD82102.1"/>
    <property type="molecule type" value="Genomic_DNA"/>
</dbReference>
<gene>
    <name evidence="2" type="ORF">EPA93_41440</name>
</gene>
<keyword evidence="3" id="KW-1185">Reference proteome</keyword>
<dbReference type="KEGG" id="kbs:EPA93_41440"/>